<keyword evidence="2" id="KW-1185">Reference proteome</keyword>
<dbReference type="Proteomes" id="UP001069090">
    <property type="component" value="Unassembled WGS sequence"/>
</dbReference>
<evidence type="ECO:0000313" key="1">
    <source>
        <dbReference type="EMBL" id="MCZ0866440.1"/>
    </source>
</evidence>
<dbReference type="GeneID" id="23448031"/>
<proteinExistence type="predicted"/>
<gene>
    <name evidence="1" type="ORF">O0V09_14610</name>
</gene>
<protein>
    <submittedName>
        <fullName evidence="1">Uncharacterized protein</fullName>
    </submittedName>
</protein>
<dbReference type="AlphaFoldDB" id="A0A9J6RQK1"/>
<dbReference type="RefSeq" id="WP_004748897.1">
    <property type="nucleotide sequence ID" value="NZ_JAPTGG010000013.1"/>
</dbReference>
<accession>A0A9J6RQK1</accession>
<comment type="caution">
    <text evidence="1">The sequence shown here is derived from an EMBL/GenBank/DDBJ whole genome shotgun (WGS) entry which is preliminary data.</text>
</comment>
<organism evidence="1 2">
    <name type="scientific">Dasania phycosphaerae</name>
    <dbReference type="NCBI Taxonomy" id="2950436"/>
    <lineage>
        <taxon>Bacteria</taxon>
        <taxon>Pseudomonadati</taxon>
        <taxon>Pseudomonadota</taxon>
        <taxon>Gammaproteobacteria</taxon>
        <taxon>Cellvibrionales</taxon>
        <taxon>Spongiibacteraceae</taxon>
        <taxon>Dasania</taxon>
    </lineage>
</organism>
<sequence length="306" mass="33986">MNIQTHDNTAVLPAEYIRVLYEAYQVLAEACLTLSGAVRSDRESYPVYIPTFGMEDKDKESNEAREAAIKSMTQLFVADEGEHVPEAGIVCASPETVAAVEHLNAAKAAFKDAVMAIRNFQKETDASVSRISKLIRDEVTEKGYRTEALKKAMGTAGIGSLDLKRCYAQIRIMPPALDVFSWTWATNHARIKKVTLQEAIEMAKKLPGQGASQTAVDLLNKCNPGEILVKKSTLPNQLRANYAYLEDGSIVRKSCPISGVVIAQQKNLPRKFWRDNPGDQRRRPAQESGIEEEPLILALDLYRYAQ</sequence>
<reference evidence="1 2" key="1">
    <citation type="submission" date="2022-12" db="EMBL/GenBank/DDBJ databases">
        <title>Dasania phycosphaerae sp. nov., isolated from particulate material of the south coast of Korea.</title>
        <authorList>
            <person name="Jiang Y."/>
        </authorList>
    </citation>
    <scope>NUCLEOTIDE SEQUENCE [LARGE SCALE GENOMIC DNA]</scope>
    <source>
        <strain evidence="1 2">GY-19</strain>
    </source>
</reference>
<evidence type="ECO:0000313" key="2">
    <source>
        <dbReference type="Proteomes" id="UP001069090"/>
    </source>
</evidence>
<name>A0A9J6RQK1_9GAMM</name>
<dbReference type="EMBL" id="JAPTGG010000013">
    <property type="protein sequence ID" value="MCZ0866440.1"/>
    <property type="molecule type" value="Genomic_DNA"/>
</dbReference>